<proteinExistence type="predicted"/>
<feature type="domain" description="Phosphatidic acid phosphatase type 2/haloperoxidase" evidence="2">
    <location>
        <begin position="80"/>
        <end position="193"/>
    </location>
</feature>
<dbReference type="InterPro" id="IPR000326">
    <property type="entry name" value="PAP2/HPO"/>
</dbReference>
<accession>A0ABW0W8F6</accession>
<feature type="transmembrane region" description="Helical" evidence="1">
    <location>
        <begin position="152"/>
        <end position="172"/>
    </location>
</feature>
<evidence type="ECO:0000256" key="1">
    <source>
        <dbReference type="SAM" id="Phobius"/>
    </source>
</evidence>
<keyword evidence="4" id="KW-1185">Reference proteome</keyword>
<protein>
    <submittedName>
        <fullName evidence="3">Phosphatase PAP2 family protein</fullName>
    </submittedName>
</protein>
<feature type="transmembrane region" description="Helical" evidence="1">
    <location>
        <begin position="118"/>
        <end position="140"/>
    </location>
</feature>
<dbReference type="RefSeq" id="WP_379191638.1">
    <property type="nucleotide sequence ID" value="NZ_JBHSOW010000110.1"/>
</dbReference>
<dbReference type="PANTHER" id="PTHR14969:SF13">
    <property type="entry name" value="AT30094P"/>
    <property type="match status" value="1"/>
</dbReference>
<evidence type="ECO:0000313" key="4">
    <source>
        <dbReference type="Proteomes" id="UP001596047"/>
    </source>
</evidence>
<dbReference type="Proteomes" id="UP001596047">
    <property type="component" value="Unassembled WGS sequence"/>
</dbReference>
<dbReference type="InterPro" id="IPR036938">
    <property type="entry name" value="PAP2/HPO_sf"/>
</dbReference>
<feature type="transmembrane region" description="Helical" evidence="1">
    <location>
        <begin position="81"/>
        <end position="98"/>
    </location>
</feature>
<dbReference type="SMART" id="SM00014">
    <property type="entry name" value="acidPPc"/>
    <property type="match status" value="1"/>
</dbReference>
<dbReference type="Pfam" id="PF01569">
    <property type="entry name" value="PAP2"/>
    <property type="match status" value="1"/>
</dbReference>
<evidence type="ECO:0000259" key="2">
    <source>
        <dbReference type="SMART" id="SM00014"/>
    </source>
</evidence>
<evidence type="ECO:0000313" key="3">
    <source>
        <dbReference type="EMBL" id="MFC5652976.1"/>
    </source>
</evidence>
<dbReference type="PANTHER" id="PTHR14969">
    <property type="entry name" value="SPHINGOSINE-1-PHOSPHATE PHOSPHOHYDROLASE"/>
    <property type="match status" value="1"/>
</dbReference>
<name>A0ABW0W8F6_9BACL</name>
<reference evidence="4" key="1">
    <citation type="journal article" date="2019" name="Int. J. Syst. Evol. Microbiol.">
        <title>The Global Catalogue of Microorganisms (GCM) 10K type strain sequencing project: providing services to taxonomists for standard genome sequencing and annotation.</title>
        <authorList>
            <consortium name="The Broad Institute Genomics Platform"/>
            <consortium name="The Broad Institute Genome Sequencing Center for Infectious Disease"/>
            <person name="Wu L."/>
            <person name="Ma J."/>
        </authorList>
    </citation>
    <scope>NUCLEOTIDE SEQUENCE [LARGE SCALE GENOMIC DNA]</scope>
    <source>
        <strain evidence="4">CGMCC 1.3240</strain>
    </source>
</reference>
<dbReference type="SUPFAM" id="SSF48317">
    <property type="entry name" value="Acid phosphatase/Vanadium-dependent haloperoxidase"/>
    <property type="match status" value="1"/>
</dbReference>
<keyword evidence="1" id="KW-0812">Transmembrane</keyword>
<comment type="caution">
    <text evidence="3">The sequence shown here is derived from an EMBL/GenBank/DDBJ whole genome shotgun (WGS) entry which is preliminary data.</text>
</comment>
<keyword evidence="1" id="KW-1133">Transmembrane helix</keyword>
<dbReference type="CDD" id="cd03392">
    <property type="entry name" value="PAP2_like_2"/>
    <property type="match status" value="1"/>
</dbReference>
<keyword evidence="1" id="KW-0472">Membrane</keyword>
<gene>
    <name evidence="3" type="ORF">ACFPYJ_28495</name>
</gene>
<dbReference type="Gene3D" id="1.20.144.10">
    <property type="entry name" value="Phosphatidic acid phosphatase type 2/haloperoxidase"/>
    <property type="match status" value="2"/>
</dbReference>
<sequence>MWLMLLLLALAGFEGLSVLISRNQLKQFDESIIQIVQGWESPALTRIAELFSKIGSSSVTIPLIIALAVILFIVLKHRKELILLIGGMLGSTLLNELLKRLYHRTRPDIHRIAEEQGYSFPSGHSMAAFSLYALLIFILWRHIPSRGGRTALIIFGLCMILCIGLSRIYLGVHYPSDILGGYWVSACWVAVCIRLFRRSERR</sequence>
<organism evidence="3 4">
    <name type="scientific">Paenibacillus solisilvae</name>
    <dbReference type="NCBI Taxonomy" id="2486751"/>
    <lineage>
        <taxon>Bacteria</taxon>
        <taxon>Bacillati</taxon>
        <taxon>Bacillota</taxon>
        <taxon>Bacilli</taxon>
        <taxon>Bacillales</taxon>
        <taxon>Paenibacillaceae</taxon>
        <taxon>Paenibacillus</taxon>
    </lineage>
</organism>
<dbReference type="EMBL" id="JBHSOW010000110">
    <property type="protein sequence ID" value="MFC5652976.1"/>
    <property type="molecule type" value="Genomic_DNA"/>
</dbReference>
<feature type="transmembrane region" description="Helical" evidence="1">
    <location>
        <begin position="178"/>
        <end position="196"/>
    </location>
</feature>
<feature type="transmembrane region" description="Helical" evidence="1">
    <location>
        <begin position="54"/>
        <end position="74"/>
    </location>
</feature>